<dbReference type="STRING" id="188477.A0A3S1BG63"/>
<evidence type="ECO:0000256" key="9">
    <source>
        <dbReference type="ARBA" id="ARBA00023204"/>
    </source>
</evidence>
<evidence type="ECO:0000256" key="12">
    <source>
        <dbReference type="PROSITE-ProRule" id="PRU00221"/>
    </source>
</evidence>
<evidence type="ECO:0000313" key="15">
    <source>
        <dbReference type="Proteomes" id="UP000271974"/>
    </source>
</evidence>
<keyword evidence="5" id="KW-0677">Repeat</keyword>
<proteinExistence type="inferred from homology"/>
<dbReference type="GO" id="GO:0006281">
    <property type="term" value="P:DNA repair"/>
    <property type="evidence" value="ECO:0007669"/>
    <property type="project" value="UniProtKB-KW"/>
</dbReference>
<gene>
    <name evidence="14" type="ORF">EGW08_012180</name>
</gene>
<dbReference type="InterPro" id="IPR001680">
    <property type="entry name" value="WD40_rpt"/>
</dbReference>
<dbReference type="PROSITE" id="PS50082">
    <property type="entry name" value="WD_REPEATS_2"/>
    <property type="match status" value="1"/>
</dbReference>
<dbReference type="GO" id="GO:0080008">
    <property type="term" value="C:Cul4-RING E3 ubiquitin ligase complex"/>
    <property type="evidence" value="ECO:0007669"/>
    <property type="project" value="InterPro"/>
</dbReference>
<dbReference type="AlphaFoldDB" id="A0A3S1BG63"/>
<dbReference type="InterPro" id="IPR015943">
    <property type="entry name" value="WD40/YVTN_repeat-like_dom_sf"/>
</dbReference>
<dbReference type="EMBL" id="RQTK01000413">
    <property type="protein sequence ID" value="RUS80063.1"/>
    <property type="molecule type" value="Genomic_DNA"/>
</dbReference>
<evidence type="ECO:0000256" key="6">
    <source>
        <dbReference type="ARBA" id="ARBA00022763"/>
    </source>
</evidence>
<reference evidence="14 15" key="1">
    <citation type="submission" date="2019-01" db="EMBL/GenBank/DDBJ databases">
        <title>A draft genome assembly of the solar-powered sea slug Elysia chlorotica.</title>
        <authorList>
            <person name="Cai H."/>
            <person name="Li Q."/>
            <person name="Fang X."/>
            <person name="Li J."/>
            <person name="Curtis N.E."/>
            <person name="Altenburger A."/>
            <person name="Shibata T."/>
            <person name="Feng M."/>
            <person name="Maeda T."/>
            <person name="Schwartz J.A."/>
            <person name="Shigenobu S."/>
            <person name="Lundholm N."/>
            <person name="Nishiyama T."/>
            <person name="Yang H."/>
            <person name="Hasebe M."/>
            <person name="Li S."/>
            <person name="Pierce S.K."/>
            <person name="Wang J."/>
        </authorList>
    </citation>
    <scope>NUCLEOTIDE SEQUENCE [LARGE SCALE GENOMIC DNA]</scope>
    <source>
        <strain evidence="14">EC2010</strain>
        <tissue evidence="14">Whole organism of an adult</tissue>
    </source>
</reference>
<dbReference type="PANTHER" id="PTHR15169:SF0">
    <property type="entry name" value="DNA DAMAGE-BINDING PROTEIN 2"/>
    <property type="match status" value="1"/>
</dbReference>
<evidence type="ECO:0000256" key="8">
    <source>
        <dbReference type="ARBA" id="ARBA00023125"/>
    </source>
</evidence>
<keyword evidence="7" id="KW-0833">Ubl conjugation pathway</keyword>
<dbReference type="PANTHER" id="PTHR15169">
    <property type="entry name" value="DAMAGE-SPECIFIC DNA BINDING PROTEIN 2"/>
    <property type="match status" value="1"/>
</dbReference>
<dbReference type="Pfam" id="PF00400">
    <property type="entry name" value="WD40"/>
    <property type="match status" value="1"/>
</dbReference>
<evidence type="ECO:0000313" key="14">
    <source>
        <dbReference type="EMBL" id="RUS80063.1"/>
    </source>
</evidence>
<keyword evidence="6" id="KW-0227">DNA damage</keyword>
<keyword evidence="9" id="KW-0234">DNA repair</keyword>
<dbReference type="OrthoDB" id="9890280at2759"/>
<evidence type="ECO:0000256" key="10">
    <source>
        <dbReference type="ARBA" id="ARBA00023242"/>
    </source>
</evidence>
<sequence>MRPKGKKDNVSSIKTSGSTTHGESNSNTRLRSSKKKQEVTNRHINENDSSNLHLCDVQKPSPDTKPTDSARTCKKGNRKQITGSEITEQPDSHNLSDFAYTRKSQRISKVSQQTKHISSPIGEKGQSFYEPSQSKKKRFDSGDSSSFEIQNITLRSDSGFETESNRSSMSPYFHETVQESGNKGELCIDFADNLLSPVCSQMWPNLSCKVSSIAQYFCNRSLGKMRPSNAKVIDEQCVLPVSEFEIFANEKPFTSRVTTIDWHPRKQNLFCATSKHGDLGFYQINSDDDYRRNLQVLKTYSGIGPGGYISAFKFHPVDNERFFTSTLEGKVVLGNTNWSGNHVEKVLLETGTWDFWYCSMDVSPVEDFVVAGRNNGLTFMCSKSGEPIWQLRLHSAKVTHAELSPREPHILCTASLDHSVRVWDLRMIREVKGKPRPVEELLHKKGVNSAYFSQTDGLRLLTTDQHDEIRVYRAPFWHLESTIIHPHRFFRYLTPHKAAWHPLTDKIVIGRYPGDVLHPEFGNDRTIDMFDAQTGKMNYELKDSRYNGLVSLCKFNNTGDILLSTMGHQFNLWGKEHEDIMKEEPLNQPLSKIKKSESSTKGSNSYREAKRRRELAKMKMKLEGQ</sequence>
<dbReference type="GO" id="GO:0009411">
    <property type="term" value="P:response to UV"/>
    <property type="evidence" value="ECO:0007669"/>
    <property type="project" value="TreeGrafter"/>
</dbReference>
<name>A0A3S1BG63_ELYCH</name>
<feature type="compositionally biased region" description="Polar residues" evidence="13">
    <location>
        <begin position="79"/>
        <end position="94"/>
    </location>
</feature>
<feature type="compositionally biased region" description="Polar residues" evidence="13">
    <location>
        <begin position="108"/>
        <end position="117"/>
    </location>
</feature>
<feature type="compositionally biased region" description="Basic and acidic residues" evidence="13">
    <location>
        <begin position="35"/>
        <end position="46"/>
    </location>
</feature>
<keyword evidence="8" id="KW-0238">DNA-binding</keyword>
<dbReference type="GO" id="GO:0005634">
    <property type="term" value="C:nucleus"/>
    <property type="evidence" value="ECO:0007669"/>
    <property type="project" value="UniProtKB-SubCell"/>
</dbReference>
<feature type="compositionally biased region" description="Basic and acidic residues" evidence="13">
    <location>
        <begin position="615"/>
        <end position="625"/>
    </location>
</feature>
<dbReference type="InterPro" id="IPR033312">
    <property type="entry name" value="DDB2"/>
</dbReference>
<feature type="region of interest" description="Disordered" evidence="13">
    <location>
        <begin position="583"/>
        <end position="625"/>
    </location>
</feature>
<feature type="region of interest" description="Disordered" evidence="13">
    <location>
        <begin position="1"/>
        <end position="94"/>
    </location>
</feature>
<dbReference type="SMART" id="SM00320">
    <property type="entry name" value="WD40"/>
    <property type="match status" value="4"/>
</dbReference>
<keyword evidence="15" id="KW-1185">Reference proteome</keyword>
<organism evidence="14 15">
    <name type="scientific">Elysia chlorotica</name>
    <name type="common">Eastern emerald elysia</name>
    <name type="synonym">Sea slug</name>
    <dbReference type="NCBI Taxonomy" id="188477"/>
    <lineage>
        <taxon>Eukaryota</taxon>
        <taxon>Metazoa</taxon>
        <taxon>Spiralia</taxon>
        <taxon>Lophotrochozoa</taxon>
        <taxon>Mollusca</taxon>
        <taxon>Gastropoda</taxon>
        <taxon>Heterobranchia</taxon>
        <taxon>Euthyneura</taxon>
        <taxon>Panpulmonata</taxon>
        <taxon>Sacoglossa</taxon>
        <taxon>Placobranchoidea</taxon>
        <taxon>Plakobranchidae</taxon>
        <taxon>Elysia</taxon>
    </lineage>
</organism>
<dbReference type="Proteomes" id="UP000271974">
    <property type="component" value="Unassembled WGS sequence"/>
</dbReference>
<evidence type="ECO:0000256" key="7">
    <source>
        <dbReference type="ARBA" id="ARBA00022786"/>
    </source>
</evidence>
<protein>
    <recommendedName>
        <fullName evidence="3">DNA damage-binding protein 2</fullName>
    </recommendedName>
    <alternativeName>
        <fullName evidence="11">Damage-specific DNA-binding protein 2</fullName>
    </alternativeName>
</protein>
<evidence type="ECO:0000256" key="13">
    <source>
        <dbReference type="SAM" id="MobiDB-lite"/>
    </source>
</evidence>
<dbReference type="SUPFAM" id="SSF50978">
    <property type="entry name" value="WD40 repeat-like"/>
    <property type="match status" value="1"/>
</dbReference>
<keyword evidence="4 12" id="KW-0853">WD repeat</keyword>
<comment type="subcellular location">
    <subcellularLocation>
        <location evidence="1">Nucleus</location>
    </subcellularLocation>
</comment>
<comment type="similarity">
    <text evidence="2">Belongs to the WD repeat DDB2/WDR76 family.</text>
</comment>
<evidence type="ECO:0000256" key="2">
    <source>
        <dbReference type="ARBA" id="ARBA00005434"/>
    </source>
</evidence>
<evidence type="ECO:0000256" key="3">
    <source>
        <dbReference type="ARBA" id="ARBA00014580"/>
    </source>
</evidence>
<feature type="compositionally biased region" description="Polar residues" evidence="13">
    <location>
        <begin position="10"/>
        <end position="30"/>
    </location>
</feature>
<evidence type="ECO:0000256" key="5">
    <source>
        <dbReference type="ARBA" id="ARBA00022737"/>
    </source>
</evidence>
<dbReference type="PROSITE" id="PS50294">
    <property type="entry name" value="WD_REPEATS_REGION"/>
    <property type="match status" value="1"/>
</dbReference>
<feature type="repeat" description="WD" evidence="12">
    <location>
        <begin position="391"/>
        <end position="426"/>
    </location>
</feature>
<evidence type="ECO:0000256" key="1">
    <source>
        <dbReference type="ARBA" id="ARBA00004123"/>
    </source>
</evidence>
<evidence type="ECO:0000256" key="4">
    <source>
        <dbReference type="ARBA" id="ARBA00022574"/>
    </source>
</evidence>
<dbReference type="InterPro" id="IPR019775">
    <property type="entry name" value="WD40_repeat_CS"/>
</dbReference>
<keyword evidence="10" id="KW-0539">Nucleus</keyword>
<evidence type="ECO:0000256" key="11">
    <source>
        <dbReference type="ARBA" id="ARBA00031670"/>
    </source>
</evidence>
<accession>A0A3S1BG63</accession>
<dbReference type="Gene3D" id="2.130.10.10">
    <property type="entry name" value="YVTN repeat-like/Quinoprotein amine dehydrogenase"/>
    <property type="match status" value="1"/>
</dbReference>
<dbReference type="PROSITE" id="PS00678">
    <property type="entry name" value="WD_REPEATS_1"/>
    <property type="match status" value="1"/>
</dbReference>
<feature type="region of interest" description="Disordered" evidence="13">
    <location>
        <begin position="108"/>
        <end position="144"/>
    </location>
</feature>
<dbReference type="InterPro" id="IPR036322">
    <property type="entry name" value="WD40_repeat_dom_sf"/>
</dbReference>
<dbReference type="GO" id="GO:0003684">
    <property type="term" value="F:damaged DNA binding"/>
    <property type="evidence" value="ECO:0007669"/>
    <property type="project" value="InterPro"/>
</dbReference>
<comment type="caution">
    <text evidence="14">The sequence shown here is derived from an EMBL/GenBank/DDBJ whole genome shotgun (WGS) entry which is preliminary data.</text>
</comment>